<dbReference type="AlphaFoldDB" id="A0A9C7GA26"/>
<sequence length="194" mass="22574">MRLERITINKIKVSLSSDDLFDRGISKEDIWKDSNKWHQLFHEMLDEASDEFGVDIRGQVAVEVFSLQTQGMIMIITMEDDEVEEEDFRSDGFIEMQVTLGGCNEFLFEFGDFEDVIQLSKRLFSLNVLDGSLYLKDNKYYLYFDSSHNIIFDKIDCILSEYGTPSLVSTHVLQEYGTVIMESKAIEKVNHFFK</sequence>
<gene>
    <name evidence="3" type="primary">mecB</name>
    <name evidence="3" type="ORF">NEOCIP111885_02024</name>
</gene>
<dbReference type="PANTHER" id="PTHR39161:SF2">
    <property type="entry name" value="ADAPTER PROTEIN MECA 2"/>
    <property type="match status" value="1"/>
</dbReference>
<comment type="similarity">
    <text evidence="1">Belongs to the MecA family.</text>
</comment>
<comment type="caution">
    <text evidence="3">The sequence shown here is derived from an EMBL/GenBank/DDBJ whole genome shotgun (WGS) entry which is preliminary data.</text>
</comment>
<comment type="subunit">
    <text evidence="2">Homodimer.</text>
</comment>
<reference evidence="3" key="1">
    <citation type="submission" date="2021-10" db="EMBL/GenBank/DDBJ databases">
        <authorList>
            <person name="Criscuolo A."/>
        </authorList>
    </citation>
    <scope>NUCLEOTIDE SEQUENCE</scope>
    <source>
        <strain evidence="3">CIP111885</strain>
    </source>
</reference>
<name>A0A9C7GA26_9BACI</name>
<evidence type="ECO:0000256" key="2">
    <source>
        <dbReference type="ARBA" id="ARBA00011738"/>
    </source>
</evidence>
<dbReference type="PANTHER" id="PTHR39161">
    <property type="entry name" value="ADAPTER PROTEIN MECA"/>
    <property type="match status" value="1"/>
</dbReference>
<protein>
    <submittedName>
        <fullName evidence="3">Adapter protein MecA 2</fullName>
    </submittedName>
</protein>
<dbReference type="NCBIfam" id="NF002781">
    <property type="entry name" value="PRK02899.1"/>
    <property type="match status" value="1"/>
</dbReference>
<dbReference type="Gene3D" id="3.30.70.1950">
    <property type="match status" value="1"/>
</dbReference>
<dbReference type="EMBL" id="CAKJTG010000009">
    <property type="protein sequence ID" value="CAG9608332.1"/>
    <property type="molecule type" value="Genomic_DNA"/>
</dbReference>
<dbReference type="Pfam" id="PF05389">
    <property type="entry name" value="MecA"/>
    <property type="match status" value="2"/>
</dbReference>
<evidence type="ECO:0000256" key="1">
    <source>
        <dbReference type="ARBA" id="ARBA00005397"/>
    </source>
</evidence>
<dbReference type="Proteomes" id="UP000789845">
    <property type="component" value="Unassembled WGS sequence"/>
</dbReference>
<dbReference type="InterPro" id="IPR038471">
    <property type="entry name" value="MecA_C_sf"/>
</dbReference>
<organism evidence="3 4">
    <name type="scientific">Pseudoneobacillus rhizosphaerae</name>
    <dbReference type="NCBI Taxonomy" id="2880968"/>
    <lineage>
        <taxon>Bacteria</taxon>
        <taxon>Bacillati</taxon>
        <taxon>Bacillota</taxon>
        <taxon>Bacilli</taxon>
        <taxon>Bacillales</taxon>
        <taxon>Bacillaceae</taxon>
        <taxon>Pseudoneobacillus</taxon>
    </lineage>
</organism>
<dbReference type="PIRSF" id="PIRSF029008">
    <property type="entry name" value="MecA"/>
    <property type="match status" value="1"/>
</dbReference>
<dbReference type="RefSeq" id="WP_230496569.1">
    <property type="nucleotide sequence ID" value="NZ_CAKJTG010000009.1"/>
</dbReference>
<proteinExistence type="inferred from homology"/>
<accession>A0A9C7GA26</accession>
<keyword evidence="4" id="KW-1185">Reference proteome</keyword>
<dbReference type="InterPro" id="IPR008681">
    <property type="entry name" value="Neg-reg_MecA"/>
</dbReference>
<evidence type="ECO:0000313" key="4">
    <source>
        <dbReference type="Proteomes" id="UP000789845"/>
    </source>
</evidence>
<evidence type="ECO:0000313" key="3">
    <source>
        <dbReference type="EMBL" id="CAG9608332.1"/>
    </source>
</evidence>